<comment type="caution">
    <text evidence="1">The sequence shown here is derived from an EMBL/GenBank/DDBJ whole genome shotgun (WGS) entry which is preliminary data.</text>
</comment>
<proteinExistence type="predicted"/>
<dbReference type="AlphaFoldDB" id="A0A011NAF5"/>
<accession>A0A011NAF5</accession>
<organism evidence="1 2">
    <name type="scientific">Candidatus Accumulibacter appositus</name>
    <dbReference type="NCBI Taxonomy" id="1454003"/>
    <lineage>
        <taxon>Bacteria</taxon>
        <taxon>Pseudomonadati</taxon>
        <taxon>Pseudomonadota</taxon>
        <taxon>Betaproteobacteria</taxon>
        <taxon>Candidatus Accumulibacter</taxon>
    </lineage>
</organism>
<evidence type="ECO:0000313" key="2">
    <source>
        <dbReference type="Proteomes" id="UP000021816"/>
    </source>
</evidence>
<protein>
    <submittedName>
        <fullName evidence="1">Uncharacterized protein</fullName>
    </submittedName>
</protein>
<sequence length="88" mass="9361">MNEGGNFLASGRPDEVEVPIDMPESRARLIDSPDSLTNQPAHDVHQEAFDRQADLVAGKGDAKIAQVALDAGLIRANDEIVNRILGAG</sequence>
<reference evidence="1 2" key="1">
    <citation type="submission" date="2014-02" db="EMBL/GenBank/DDBJ databases">
        <title>Expanding our view of genomic diversity in Candidatus Accumulibacter clades.</title>
        <authorList>
            <person name="Skennerton C.T."/>
            <person name="Barr J.J."/>
            <person name="Slater F.R."/>
            <person name="Bond P.L."/>
            <person name="Tyson G.W."/>
        </authorList>
    </citation>
    <scope>NUCLEOTIDE SEQUENCE [LARGE SCALE GENOMIC DNA]</scope>
    <source>
        <strain evidence="2">BA-92</strain>
    </source>
</reference>
<gene>
    <name evidence="1" type="ORF">AW10_04271</name>
</gene>
<name>A0A011NAF5_9PROT</name>
<dbReference type="Proteomes" id="UP000021816">
    <property type="component" value="Unassembled WGS sequence"/>
</dbReference>
<evidence type="ECO:0000313" key="1">
    <source>
        <dbReference type="EMBL" id="EXI71981.1"/>
    </source>
</evidence>
<dbReference type="EMBL" id="JEMX01000197">
    <property type="protein sequence ID" value="EXI71981.1"/>
    <property type="molecule type" value="Genomic_DNA"/>
</dbReference>